<reference evidence="6 7" key="1">
    <citation type="submission" date="2024-04" db="EMBL/GenBank/DDBJ databases">
        <authorList>
            <consortium name="Genoscope - CEA"/>
            <person name="William W."/>
        </authorList>
    </citation>
    <scope>NUCLEOTIDE SEQUENCE [LARGE SCALE GENOMIC DNA]</scope>
</reference>
<name>A0AAV2IBN6_LYMST</name>
<comment type="caution">
    <text evidence="6">The sequence shown here is derived from an EMBL/GenBank/DDBJ whole genome shotgun (WGS) entry which is preliminary data.</text>
</comment>
<dbReference type="Proteomes" id="UP001497497">
    <property type="component" value="Unassembled WGS sequence"/>
</dbReference>
<evidence type="ECO:0000313" key="6">
    <source>
        <dbReference type="EMBL" id="CAL1544261.1"/>
    </source>
</evidence>
<feature type="domain" description="BHLH" evidence="5">
    <location>
        <begin position="134"/>
        <end position="186"/>
    </location>
</feature>
<dbReference type="SMART" id="SM00353">
    <property type="entry name" value="HLH"/>
    <property type="match status" value="1"/>
</dbReference>
<feature type="compositionally biased region" description="Acidic residues" evidence="4">
    <location>
        <begin position="34"/>
        <end position="46"/>
    </location>
</feature>
<feature type="region of interest" description="Disordered" evidence="4">
    <location>
        <begin position="196"/>
        <end position="267"/>
    </location>
</feature>
<evidence type="ECO:0000256" key="4">
    <source>
        <dbReference type="SAM" id="MobiDB-lite"/>
    </source>
</evidence>
<proteinExistence type="predicted"/>
<dbReference type="Pfam" id="PF00010">
    <property type="entry name" value="HLH"/>
    <property type="match status" value="1"/>
</dbReference>
<keyword evidence="7" id="KW-1185">Reference proteome</keyword>
<dbReference type="GO" id="GO:0000978">
    <property type="term" value="F:RNA polymerase II cis-regulatory region sequence-specific DNA binding"/>
    <property type="evidence" value="ECO:0007669"/>
    <property type="project" value="TreeGrafter"/>
</dbReference>
<dbReference type="PROSITE" id="PS50888">
    <property type="entry name" value="BHLH"/>
    <property type="match status" value="1"/>
</dbReference>
<sequence>MSDSDVSMATYSERSTSLPGDSVRNTSVGGLLEDSGDDDDDDDVMDDNVFTSDDAVSCTDNTYIRLSGVPFELLQPRPHRLPYSLSDHSPGTAESDYDQDTFMPALEYVHEPGSHPADRRHSCDHMRTGSRKLVRRVFTNTRERWRQQNVNGAFCELRKLVPTHPPDKKLSKNEILRLAIRYIDLLNNVLDFQQKDDAASEPPCGQRSEESKSVRNDSCKQTKRRQHIQPRENKGETSGFASSNGTKPQSGVSCYRGNDGQTTHRSMTSSSALLLLHAQKSSQVNETNNNNVMKTVNSAGDFKNSHREGHPAEVRLKTCVQRLKKKNIRSCPVVSHLKSMTSKSRQFATS</sequence>
<keyword evidence="1" id="KW-0805">Transcription regulation</keyword>
<dbReference type="CDD" id="cd19708">
    <property type="entry name" value="bHLH_TS_dHLH3B_like"/>
    <property type="match status" value="1"/>
</dbReference>
<dbReference type="InterPro" id="IPR036638">
    <property type="entry name" value="HLH_DNA-bd_sf"/>
</dbReference>
<feature type="compositionally biased region" description="Polar residues" evidence="4">
    <location>
        <begin position="1"/>
        <end position="28"/>
    </location>
</feature>
<gene>
    <name evidence="6" type="ORF">GSLYS_00017774001</name>
</gene>
<evidence type="ECO:0000259" key="5">
    <source>
        <dbReference type="PROSITE" id="PS50888"/>
    </source>
</evidence>
<dbReference type="PANTHER" id="PTHR13864:SF15">
    <property type="entry name" value="T-CELL ACUTE LYMPHOCYTIC LEUKEMIA PROTEIN 1 HOMOLOG-RELATED"/>
    <property type="match status" value="1"/>
</dbReference>
<dbReference type="InterPro" id="IPR011598">
    <property type="entry name" value="bHLH_dom"/>
</dbReference>
<dbReference type="SUPFAM" id="SSF47459">
    <property type="entry name" value="HLH, helix-loop-helix DNA-binding domain"/>
    <property type="match status" value="1"/>
</dbReference>
<dbReference type="GO" id="GO:0000981">
    <property type="term" value="F:DNA-binding transcription factor activity, RNA polymerase II-specific"/>
    <property type="evidence" value="ECO:0007669"/>
    <property type="project" value="InterPro"/>
</dbReference>
<evidence type="ECO:0000256" key="3">
    <source>
        <dbReference type="ARBA" id="ARBA00023163"/>
    </source>
</evidence>
<feature type="compositionally biased region" description="Basic and acidic residues" evidence="4">
    <location>
        <begin position="207"/>
        <end position="220"/>
    </location>
</feature>
<evidence type="ECO:0000256" key="2">
    <source>
        <dbReference type="ARBA" id="ARBA00023125"/>
    </source>
</evidence>
<dbReference type="AlphaFoldDB" id="A0AAV2IBN6"/>
<organism evidence="6 7">
    <name type="scientific">Lymnaea stagnalis</name>
    <name type="common">Great pond snail</name>
    <name type="synonym">Helix stagnalis</name>
    <dbReference type="NCBI Taxonomy" id="6523"/>
    <lineage>
        <taxon>Eukaryota</taxon>
        <taxon>Metazoa</taxon>
        <taxon>Spiralia</taxon>
        <taxon>Lophotrochozoa</taxon>
        <taxon>Mollusca</taxon>
        <taxon>Gastropoda</taxon>
        <taxon>Heterobranchia</taxon>
        <taxon>Euthyneura</taxon>
        <taxon>Panpulmonata</taxon>
        <taxon>Hygrophila</taxon>
        <taxon>Lymnaeoidea</taxon>
        <taxon>Lymnaeidae</taxon>
        <taxon>Lymnaea</taxon>
    </lineage>
</organism>
<keyword evidence="3" id="KW-0804">Transcription</keyword>
<dbReference type="InterPro" id="IPR040238">
    <property type="entry name" value="TAL-like"/>
</dbReference>
<dbReference type="GO" id="GO:0046983">
    <property type="term" value="F:protein dimerization activity"/>
    <property type="evidence" value="ECO:0007669"/>
    <property type="project" value="InterPro"/>
</dbReference>
<dbReference type="EMBL" id="CAXITT010000611">
    <property type="protein sequence ID" value="CAL1544261.1"/>
    <property type="molecule type" value="Genomic_DNA"/>
</dbReference>
<keyword evidence="2" id="KW-0238">DNA-binding</keyword>
<dbReference type="FunFam" id="4.10.280.10:FF:000015">
    <property type="entry name" value="T-cell acute lymphocytic leukemia 1"/>
    <property type="match status" value="1"/>
</dbReference>
<feature type="region of interest" description="Disordered" evidence="4">
    <location>
        <begin position="1"/>
        <end position="52"/>
    </location>
</feature>
<accession>A0AAV2IBN6</accession>
<dbReference type="Gene3D" id="4.10.280.10">
    <property type="entry name" value="Helix-loop-helix DNA-binding domain"/>
    <property type="match status" value="1"/>
</dbReference>
<protein>
    <recommendedName>
        <fullName evidence="5">BHLH domain-containing protein</fullName>
    </recommendedName>
</protein>
<dbReference type="PANTHER" id="PTHR13864">
    <property type="entry name" value="T-CELL ACUTE LYMPHOCYTIC LEUKEMIA/STEM CELL LEUKEMIA-RELATED"/>
    <property type="match status" value="1"/>
</dbReference>
<evidence type="ECO:0000256" key="1">
    <source>
        <dbReference type="ARBA" id="ARBA00023015"/>
    </source>
</evidence>
<feature type="compositionally biased region" description="Polar residues" evidence="4">
    <location>
        <begin position="239"/>
        <end position="252"/>
    </location>
</feature>
<evidence type="ECO:0000313" key="7">
    <source>
        <dbReference type="Proteomes" id="UP001497497"/>
    </source>
</evidence>